<evidence type="ECO:0000313" key="1">
    <source>
        <dbReference type="EMBL" id="ODS03461.1"/>
    </source>
</evidence>
<sequence>MIPASLPRKLTDLQKQIVYWTIKFAGCKSVCYLGRPLTPDLVWLDFAKLRGLEILKLAELVRFIAEKTGLIINRQEVAYTLAVCGIRVPRKGSQSRD</sequence>
<protein>
    <submittedName>
        <fullName evidence="1">Uncharacterized protein</fullName>
    </submittedName>
</protein>
<reference evidence="1 2" key="1">
    <citation type="journal article" date="2016" name="Environ. Microbiol.">
        <title>New Methyloceanibacter diversity from North Sea sediments includes methanotroph containing solely the soluble methane monooxygenase.</title>
        <authorList>
            <person name="Vekeman B."/>
            <person name="Kerckhof F.M."/>
            <person name="Cremers G."/>
            <person name="de Vos P."/>
            <person name="Vandamme P."/>
            <person name="Boon N."/>
            <person name="Op den Camp H.J."/>
            <person name="Heylen K."/>
        </authorList>
    </citation>
    <scope>NUCLEOTIDE SEQUENCE [LARGE SCALE GENOMIC DNA]</scope>
    <source>
        <strain evidence="1 2">R-67177</strain>
    </source>
</reference>
<dbReference type="EMBL" id="LPWD01000107">
    <property type="protein sequence ID" value="ODS03461.1"/>
    <property type="molecule type" value="Genomic_DNA"/>
</dbReference>
<gene>
    <name evidence="1" type="ORF">AUC71_09620</name>
</gene>
<organism evidence="1 2">
    <name type="scientific">Methyloceanibacter marginalis</name>
    <dbReference type="NCBI Taxonomy" id="1774971"/>
    <lineage>
        <taxon>Bacteria</taxon>
        <taxon>Pseudomonadati</taxon>
        <taxon>Pseudomonadota</taxon>
        <taxon>Alphaproteobacteria</taxon>
        <taxon>Hyphomicrobiales</taxon>
        <taxon>Hyphomicrobiaceae</taxon>
        <taxon>Methyloceanibacter</taxon>
    </lineage>
</organism>
<proteinExistence type="predicted"/>
<dbReference type="AlphaFoldDB" id="A0A1E3WCE4"/>
<evidence type="ECO:0000313" key="2">
    <source>
        <dbReference type="Proteomes" id="UP000095042"/>
    </source>
</evidence>
<comment type="caution">
    <text evidence="1">The sequence shown here is derived from an EMBL/GenBank/DDBJ whole genome shotgun (WGS) entry which is preliminary data.</text>
</comment>
<name>A0A1E3WCE4_9HYPH</name>
<dbReference type="Proteomes" id="UP000095042">
    <property type="component" value="Unassembled WGS sequence"/>
</dbReference>
<keyword evidence="2" id="KW-1185">Reference proteome</keyword>
<accession>A0A1E3WCE4</accession>